<dbReference type="RefSeq" id="WP_243118861.1">
    <property type="nucleotide sequence ID" value="NZ_CP040058.1"/>
</dbReference>
<feature type="signal peptide" evidence="1">
    <location>
        <begin position="1"/>
        <end position="28"/>
    </location>
</feature>
<dbReference type="Gene3D" id="2.60.120.380">
    <property type="match status" value="1"/>
</dbReference>
<keyword evidence="3" id="KW-1185">Reference proteome</keyword>
<dbReference type="EMBL" id="CP040058">
    <property type="protein sequence ID" value="QCP34484.1"/>
    <property type="molecule type" value="Genomic_DNA"/>
</dbReference>
<dbReference type="AlphaFoldDB" id="A0A4P8IFE3"/>
<dbReference type="Proteomes" id="UP000298653">
    <property type="component" value="Chromosome"/>
</dbReference>
<accession>A0A4P8IFE3</accession>
<evidence type="ECO:0000256" key="1">
    <source>
        <dbReference type="SAM" id="SignalP"/>
    </source>
</evidence>
<sequence>MKKRWKQLIGILLSAVIAAGSFGIPVSAKDRTDLTDLLKVNGEKILKAGKKVSGKNQPEIHVKRYRSLSEIPDKDGYAYNSSWQGKTVKIYAEQAGVLMIAGESDDDGEVFGTLYDASGKEVREYQKEGALIKSVPAGTVYSLRLPNKCKSFTVEAILTMDHVKTMKSDDLYLQTGSGSYFYHEFTVKKRAMVIQPSLPLSGQGLSYNIQKKTKSGWKKLSKVKTAAVSNEKVLVQSIYGLSKGSYRVAVKIKSGQPYMVGYSPTPIPKKYRTRKSKAKKITLDSQMIDLYTDTEKASRWYRVNRKTAKKKRYIETAVFMNSGKVKITIYKKGSKKPLKTYKLSGQKEKKYRLKNGAGTYYIKISKIGKNTNGVYSIGYE</sequence>
<name>A0A4P8IFE3_9FIRM</name>
<feature type="chain" id="PRO_5020646000" evidence="1">
    <location>
        <begin position="29"/>
        <end position="380"/>
    </location>
</feature>
<keyword evidence="1" id="KW-0732">Signal</keyword>
<evidence type="ECO:0000313" key="3">
    <source>
        <dbReference type="Proteomes" id="UP000298653"/>
    </source>
</evidence>
<proteinExistence type="predicted"/>
<evidence type="ECO:0000313" key="2">
    <source>
        <dbReference type="EMBL" id="QCP34484.1"/>
    </source>
</evidence>
<gene>
    <name evidence="2" type="ORF">AR1Y2_1030</name>
</gene>
<organism evidence="2 3">
    <name type="scientific">Anaerostipes rhamnosivorans</name>
    <dbReference type="NCBI Taxonomy" id="1229621"/>
    <lineage>
        <taxon>Bacteria</taxon>
        <taxon>Bacillati</taxon>
        <taxon>Bacillota</taxon>
        <taxon>Clostridia</taxon>
        <taxon>Lachnospirales</taxon>
        <taxon>Lachnospiraceae</taxon>
        <taxon>Anaerostipes</taxon>
    </lineage>
</organism>
<protein>
    <submittedName>
        <fullName evidence="2">Uncharacterized protein</fullName>
    </submittedName>
</protein>
<reference evidence="2 3" key="1">
    <citation type="submission" date="2019-05" db="EMBL/GenBank/DDBJ databases">
        <title>Complete genome sequencing of Anaerostipes rhamnosivorans.</title>
        <authorList>
            <person name="Bui T.P.N."/>
            <person name="de Vos W.M."/>
        </authorList>
    </citation>
    <scope>NUCLEOTIDE SEQUENCE [LARGE SCALE GENOMIC DNA]</scope>
    <source>
        <strain evidence="2 3">1y2</strain>
    </source>
</reference>
<dbReference type="KEGG" id="arf:AR1Y2_1030"/>